<dbReference type="GO" id="GO:0009451">
    <property type="term" value="P:RNA modification"/>
    <property type="evidence" value="ECO:0007669"/>
    <property type="project" value="InterPro"/>
</dbReference>
<dbReference type="HOGENOM" id="CLU_002706_0_1_1"/>
<dbReference type="FunFam" id="1.25.40.10:FF:000158">
    <property type="entry name" value="pentatricopeptide repeat-containing protein At2g33680"/>
    <property type="match status" value="1"/>
</dbReference>
<dbReference type="GO" id="GO:0003723">
    <property type="term" value="F:RNA binding"/>
    <property type="evidence" value="ECO:0007669"/>
    <property type="project" value="InterPro"/>
</dbReference>
<feature type="repeat" description="PPR" evidence="2">
    <location>
        <begin position="107"/>
        <end position="142"/>
    </location>
</feature>
<accession>D8SCI3</accession>
<dbReference type="PROSITE" id="PS51375">
    <property type="entry name" value="PPR"/>
    <property type="match status" value="4"/>
</dbReference>
<gene>
    <name evidence="3" type="ORF">SELMODRAFT_114102</name>
</gene>
<dbReference type="EMBL" id="GL377612">
    <property type="protein sequence ID" value="EFJ17857.1"/>
    <property type="molecule type" value="Genomic_DNA"/>
</dbReference>
<dbReference type="PANTHER" id="PTHR47926:SF533">
    <property type="entry name" value="DYW DOMAIN-CONTAINING PROTEIN"/>
    <property type="match status" value="1"/>
</dbReference>
<evidence type="ECO:0008006" key="5">
    <source>
        <dbReference type="Google" id="ProtNLM"/>
    </source>
</evidence>
<keyword evidence="4" id="KW-1185">Reference proteome</keyword>
<dbReference type="KEGG" id="smo:SELMODRAFT_114102"/>
<dbReference type="eggNOG" id="KOG4197">
    <property type="taxonomic scope" value="Eukaryota"/>
</dbReference>
<evidence type="ECO:0000256" key="2">
    <source>
        <dbReference type="PROSITE-ProRule" id="PRU00708"/>
    </source>
</evidence>
<protein>
    <recommendedName>
        <fullName evidence="5">Pentacotripeptide-repeat region of PRORP domain-containing protein</fullName>
    </recommendedName>
</protein>
<dbReference type="AlphaFoldDB" id="D8SCI3"/>
<dbReference type="PANTHER" id="PTHR47926">
    <property type="entry name" value="PENTATRICOPEPTIDE REPEAT-CONTAINING PROTEIN"/>
    <property type="match status" value="1"/>
</dbReference>
<dbReference type="Pfam" id="PF13041">
    <property type="entry name" value="PPR_2"/>
    <property type="match status" value="2"/>
</dbReference>
<dbReference type="Proteomes" id="UP000001514">
    <property type="component" value="Unassembled WGS sequence"/>
</dbReference>
<dbReference type="InterPro" id="IPR011990">
    <property type="entry name" value="TPR-like_helical_dom_sf"/>
</dbReference>
<reference evidence="3 4" key="1">
    <citation type="journal article" date="2011" name="Science">
        <title>The Selaginella genome identifies genetic changes associated with the evolution of vascular plants.</title>
        <authorList>
            <person name="Banks J.A."/>
            <person name="Nishiyama T."/>
            <person name="Hasebe M."/>
            <person name="Bowman J.L."/>
            <person name="Gribskov M."/>
            <person name="dePamphilis C."/>
            <person name="Albert V.A."/>
            <person name="Aono N."/>
            <person name="Aoyama T."/>
            <person name="Ambrose B.A."/>
            <person name="Ashton N.W."/>
            <person name="Axtell M.J."/>
            <person name="Barker E."/>
            <person name="Barker M.S."/>
            <person name="Bennetzen J.L."/>
            <person name="Bonawitz N.D."/>
            <person name="Chapple C."/>
            <person name="Cheng C."/>
            <person name="Correa L.G."/>
            <person name="Dacre M."/>
            <person name="DeBarry J."/>
            <person name="Dreyer I."/>
            <person name="Elias M."/>
            <person name="Engstrom E.M."/>
            <person name="Estelle M."/>
            <person name="Feng L."/>
            <person name="Finet C."/>
            <person name="Floyd S.K."/>
            <person name="Frommer W.B."/>
            <person name="Fujita T."/>
            <person name="Gramzow L."/>
            <person name="Gutensohn M."/>
            <person name="Harholt J."/>
            <person name="Hattori M."/>
            <person name="Heyl A."/>
            <person name="Hirai T."/>
            <person name="Hiwatashi Y."/>
            <person name="Ishikawa M."/>
            <person name="Iwata M."/>
            <person name="Karol K.G."/>
            <person name="Koehler B."/>
            <person name="Kolukisaoglu U."/>
            <person name="Kubo M."/>
            <person name="Kurata T."/>
            <person name="Lalonde S."/>
            <person name="Li K."/>
            <person name="Li Y."/>
            <person name="Litt A."/>
            <person name="Lyons E."/>
            <person name="Manning G."/>
            <person name="Maruyama T."/>
            <person name="Michael T.P."/>
            <person name="Mikami K."/>
            <person name="Miyazaki S."/>
            <person name="Morinaga S."/>
            <person name="Murata T."/>
            <person name="Mueller-Roeber B."/>
            <person name="Nelson D.R."/>
            <person name="Obara M."/>
            <person name="Oguri Y."/>
            <person name="Olmstead R.G."/>
            <person name="Onodera N."/>
            <person name="Petersen B.L."/>
            <person name="Pils B."/>
            <person name="Prigge M."/>
            <person name="Rensing S.A."/>
            <person name="Riano-Pachon D.M."/>
            <person name="Roberts A.W."/>
            <person name="Sato Y."/>
            <person name="Scheller H.V."/>
            <person name="Schulz B."/>
            <person name="Schulz C."/>
            <person name="Shakirov E.V."/>
            <person name="Shibagaki N."/>
            <person name="Shinohara N."/>
            <person name="Shippen D.E."/>
            <person name="Soerensen I."/>
            <person name="Sotooka R."/>
            <person name="Sugimoto N."/>
            <person name="Sugita M."/>
            <person name="Sumikawa N."/>
            <person name="Tanurdzic M."/>
            <person name="Theissen G."/>
            <person name="Ulvskov P."/>
            <person name="Wakazuki S."/>
            <person name="Weng J.K."/>
            <person name="Willats W.W."/>
            <person name="Wipf D."/>
            <person name="Wolf P.G."/>
            <person name="Yang L."/>
            <person name="Zimmer A.D."/>
            <person name="Zhu Q."/>
            <person name="Mitros T."/>
            <person name="Hellsten U."/>
            <person name="Loque D."/>
            <person name="Otillar R."/>
            <person name="Salamov A."/>
            <person name="Schmutz J."/>
            <person name="Shapiro H."/>
            <person name="Lindquist E."/>
            <person name="Lucas S."/>
            <person name="Rokhsar D."/>
            <person name="Grigoriev I.V."/>
        </authorList>
    </citation>
    <scope>NUCLEOTIDE SEQUENCE [LARGE SCALE GENOMIC DNA]</scope>
</reference>
<evidence type="ECO:0000313" key="4">
    <source>
        <dbReference type="Proteomes" id="UP000001514"/>
    </source>
</evidence>
<organism evidence="4">
    <name type="scientific">Selaginella moellendorffii</name>
    <name type="common">Spikemoss</name>
    <dbReference type="NCBI Taxonomy" id="88036"/>
    <lineage>
        <taxon>Eukaryota</taxon>
        <taxon>Viridiplantae</taxon>
        <taxon>Streptophyta</taxon>
        <taxon>Embryophyta</taxon>
        <taxon>Tracheophyta</taxon>
        <taxon>Lycopodiopsida</taxon>
        <taxon>Selaginellales</taxon>
        <taxon>Selaginellaceae</taxon>
        <taxon>Selaginella</taxon>
    </lineage>
</organism>
<evidence type="ECO:0000256" key="1">
    <source>
        <dbReference type="ARBA" id="ARBA00022737"/>
    </source>
</evidence>
<keyword evidence="1" id="KW-0677">Repeat</keyword>
<dbReference type="Gene3D" id="1.25.40.10">
    <property type="entry name" value="Tetratricopeptide repeat domain"/>
    <property type="match status" value="4"/>
</dbReference>
<dbReference type="InterPro" id="IPR002885">
    <property type="entry name" value="PPR_rpt"/>
</dbReference>
<feature type="repeat" description="PPR" evidence="2">
    <location>
        <begin position="72"/>
        <end position="106"/>
    </location>
</feature>
<sequence>MDARPNETTVINVLGACSALKNSTVGKLVHNDSSRIGLDADTFVANSILTMYTKCDLVEESVCVLEAMPVRDVVSWNIILAANARNGDFKVVLELFRKMEHQGIKPSSVTFVTLVQSLARLGDDVEAARSIHSRILGSGVEIHDALLNALLNLYGKTGVEDARSFFSTSMPAKNLVSWNTMISACLGWGESEEALELHRRMDLEGVKGDEITFVAILGACAATQNIVQGRSIHARILASPSRISSDVAVGNALAGMYAACGLLHLASDLLDDQAKRSVWPWVAMMTAANSSGDPRLALHFFHAMLHDGTVPDEMAFAVALTACREMKCPHRGGAVHSWFLESGILSARVDTLAINLYAKCGAAKSARTAFDRSLDRRNPVAWSSMIAAYAECGEIQRALCLHRDMGLEGIEQDAVTFVSLLFSCSHGGLARRAMEIFASMQGDHGVDPIPEHYGCVVDLLGRCGHLRDAEALVNSMPMEPSVEQWTSLLNASTLHLDPCHTS</sequence>
<dbReference type="NCBIfam" id="TIGR00756">
    <property type="entry name" value="PPR"/>
    <property type="match status" value="3"/>
</dbReference>
<proteinExistence type="predicted"/>
<dbReference type="GO" id="GO:0048731">
    <property type="term" value="P:system development"/>
    <property type="evidence" value="ECO:0007669"/>
    <property type="project" value="UniProtKB-ARBA"/>
</dbReference>
<dbReference type="InterPro" id="IPR046960">
    <property type="entry name" value="PPR_At4g14850-like_plant"/>
</dbReference>
<feature type="repeat" description="PPR" evidence="2">
    <location>
        <begin position="174"/>
        <end position="208"/>
    </location>
</feature>
<name>D8SCI3_SELML</name>
<evidence type="ECO:0000313" key="3">
    <source>
        <dbReference type="EMBL" id="EFJ17857.1"/>
    </source>
</evidence>
<dbReference type="Gramene" id="EFJ17857">
    <property type="protein sequence ID" value="EFJ17857"/>
    <property type="gene ID" value="SELMODRAFT_114102"/>
</dbReference>
<feature type="repeat" description="PPR" evidence="2">
    <location>
        <begin position="378"/>
        <end position="412"/>
    </location>
</feature>
<dbReference type="Pfam" id="PF01535">
    <property type="entry name" value="PPR"/>
    <property type="match status" value="3"/>
</dbReference>
<dbReference type="InParanoid" id="D8SCI3"/>